<name>A0ABR2Z9R0_9AGAR</name>
<feature type="compositionally biased region" description="Low complexity" evidence="2">
    <location>
        <begin position="75"/>
        <end position="85"/>
    </location>
</feature>
<feature type="coiled-coil region" evidence="1">
    <location>
        <begin position="4"/>
        <end position="38"/>
    </location>
</feature>
<evidence type="ECO:0000313" key="4">
    <source>
        <dbReference type="Proteomes" id="UP001437256"/>
    </source>
</evidence>
<keyword evidence="1" id="KW-0175">Coiled coil</keyword>
<evidence type="ECO:0000313" key="3">
    <source>
        <dbReference type="EMBL" id="KAL0058010.1"/>
    </source>
</evidence>
<accession>A0ABR2Z9R0</accession>
<proteinExistence type="predicted"/>
<protein>
    <submittedName>
        <fullName evidence="3">Uncharacterized protein</fullName>
    </submittedName>
</protein>
<feature type="region of interest" description="Disordered" evidence="2">
    <location>
        <begin position="72"/>
        <end position="101"/>
    </location>
</feature>
<evidence type="ECO:0000256" key="2">
    <source>
        <dbReference type="SAM" id="MobiDB-lite"/>
    </source>
</evidence>
<sequence>MPILLEHEKEHQEARVRLQEAKELLRIAADRASVAKANVRTSNEEVGNRLTDLKDINDKMRRLLEMDALDEWTDSDGSNSSKHSSPPSPTQTSGGGWVYDPSLAGWGNGSGTWGDLPVPKEEQRLGESAEEFEVSINTSNDELGDLSIQGPRIPKVVVEPGSKFPAYVVYYGTDSAHGLFTGWKSTSERLGAKSLCQNDSHIVKGFVDPKVAAELYQEFVQSDAPKVLAHSPCENERFIVVEGAAPGVYEDRKTLIIFGLQYRGGRIRHFVGGRGDAQAQFSEWKAKGFVKTIKST</sequence>
<gene>
    <name evidence="3" type="ORF">AAF712_015329</name>
</gene>
<reference evidence="3 4" key="1">
    <citation type="submission" date="2024-05" db="EMBL/GenBank/DDBJ databases">
        <title>A draft genome resource for the thread blight pathogen Marasmius tenuissimus strain MS-2.</title>
        <authorList>
            <person name="Yulfo-Soto G.E."/>
            <person name="Baruah I.K."/>
            <person name="Amoako-Attah I."/>
            <person name="Bukari Y."/>
            <person name="Meinhardt L.W."/>
            <person name="Bailey B.A."/>
            <person name="Cohen S.P."/>
        </authorList>
    </citation>
    <scope>NUCLEOTIDE SEQUENCE [LARGE SCALE GENOMIC DNA]</scope>
    <source>
        <strain evidence="3 4">MS-2</strain>
    </source>
</reference>
<dbReference type="EMBL" id="JBBXMP010000386">
    <property type="protein sequence ID" value="KAL0058010.1"/>
    <property type="molecule type" value="Genomic_DNA"/>
</dbReference>
<keyword evidence="4" id="KW-1185">Reference proteome</keyword>
<organism evidence="3 4">
    <name type="scientific">Marasmius tenuissimus</name>
    <dbReference type="NCBI Taxonomy" id="585030"/>
    <lineage>
        <taxon>Eukaryota</taxon>
        <taxon>Fungi</taxon>
        <taxon>Dikarya</taxon>
        <taxon>Basidiomycota</taxon>
        <taxon>Agaricomycotina</taxon>
        <taxon>Agaricomycetes</taxon>
        <taxon>Agaricomycetidae</taxon>
        <taxon>Agaricales</taxon>
        <taxon>Marasmiineae</taxon>
        <taxon>Marasmiaceae</taxon>
        <taxon>Marasmius</taxon>
    </lineage>
</organism>
<evidence type="ECO:0000256" key="1">
    <source>
        <dbReference type="SAM" id="Coils"/>
    </source>
</evidence>
<dbReference type="Proteomes" id="UP001437256">
    <property type="component" value="Unassembled WGS sequence"/>
</dbReference>
<comment type="caution">
    <text evidence="3">The sequence shown here is derived from an EMBL/GenBank/DDBJ whole genome shotgun (WGS) entry which is preliminary data.</text>
</comment>